<comment type="caution">
    <text evidence="10">The sequence shown here is derived from an EMBL/GenBank/DDBJ whole genome shotgun (WGS) entry which is preliminary data.</text>
</comment>
<dbReference type="EMBL" id="JBCNJP010000015">
    <property type="protein sequence ID" value="KAK9066235.1"/>
    <property type="molecule type" value="Genomic_DNA"/>
</dbReference>
<feature type="repeat" description="ANK" evidence="7">
    <location>
        <begin position="212"/>
        <end position="230"/>
    </location>
</feature>
<accession>A0AAP0D072</accession>
<keyword evidence="5 7" id="KW-0040">ANK repeat</keyword>
<dbReference type="InterPro" id="IPR026961">
    <property type="entry name" value="PGG_dom"/>
</dbReference>
<dbReference type="SMART" id="SM00248">
    <property type="entry name" value="ANK"/>
    <property type="match status" value="7"/>
</dbReference>
<evidence type="ECO:0000256" key="8">
    <source>
        <dbReference type="SAM" id="Phobius"/>
    </source>
</evidence>
<gene>
    <name evidence="10" type="ORF">SSX86_013556</name>
</gene>
<dbReference type="AlphaFoldDB" id="A0AAP0D072"/>
<keyword evidence="2 8" id="KW-0812">Transmembrane</keyword>
<keyword evidence="4 8" id="KW-1133">Transmembrane helix</keyword>
<dbReference type="Pfam" id="PF12796">
    <property type="entry name" value="Ank_2"/>
    <property type="match status" value="2"/>
</dbReference>
<dbReference type="InterPro" id="IPR002110">
    <property type="entry name" value="Ankyrin_rpt"/>
</dbReference>
<reference evidence="10 11" key="1">
    <citation type="submission" date="2024-04" db="EMBL/GenBank/DDBJ databases">
        <title>The reference genome of an endangered Asteraceae, Deinandra increscens subsp. villosa, native to the Central Coast of California.</title>
        <authorList>
            <person name="Guilliams M."/>
            <person name="Hasenstab-Lehman K."/>
            <person name="Meyer R."/>
            <person name="Mcevoy S."/>
        </authorList>
    </citation>
    <scope>NUCLEOTIDE SEQUENCE [LARGE SCALE GENOMIC DNA]</scope>
    <source>
        <tissue evidence="10">Leaf</tissue>
    </source>
</reference>
<evidence type="ECO:0000256" key="3">
    <source>
        <dbReference type="ARBA" id="ARBA00022737"/>
    </source>
</evidence>
<dbReference type="SUPFAM" id="SSF48403">
    <property type="entry name" value="Ankyrin repeat"/>
    <property type="match status" value="1"/>
</dbReference>
<evidence type="ECO:0000256" key="2">
    <source>
        <dbReference type="ARBA" id="ARBA00022692"/>
    </source>
</evidence>
<evidence type="ECO:0000256" key="6">
    <source>
        <dbReference type="ARBA" id="ARBA00023136"/>
    </source>
</evidence>
<dbReference type="Pfam" id="PF13606">
    <property type="entry name" value="Ank_3"/>
    <property type="match status" value="1"/>
</dbReference>
<evidence type="ECO:0000313" key="10">
    <source>
        <dbReference type="EMBL" id="KAK9066235.1"/>
    </source>
</evidence>
<keyword evidence="11" id="KW-1185">Reference proteome</keyword>
<keyword evidence="3" id="KW-0677">Repeat</keyword>
<feature type="transmembrane region" description="Helical" evidence="8">
    <location>
        <begin position="383"/>
        <end position="402"/>
    </location>
</feature>
<dbReference type="Proteomes" id="UP001408789">
    <property type="component" value="Unassembled WGS sequence"/>
</dbReference>
<comment type="subcellular location">
    <subcellularLocation>
        <location evidence="1">Membrane</location>
        <topology evidence="1">Multi-pass membrane protein</topology>
    </subcellularLocation>
</comment>
<dbReference type="InterPro" id="IPR036770">
    <property type="entry name" value="Ankyrin_rpt-contain_sf"/>
</dbReference>
<dbReference type="Pfam" id="PF13962">
    <property type="entry name" value="PGG"/>
    <property type="match status" value="1"/>
</dbReference>
<proteinExistence type="predicted"/>
<evidence type="ECO:0000313" key="11">
    <source>
        <dbReference type="Proteomes" id="UP001408789"/>
    </source>
</evidence>
<evidence type="ECO:0000256" key="4">
    <source>
        <dbReference type="ARBA" id="ARBA00022989"/>
    </source>
</evidence>
<name>A0AAP0D072_9ASTR</name>
<keyword evidence="6 8" id="KW-0472">Membrane</keyword>
<dbReference type="PANTHER" id="PTHR24186:SF38">
    <property type="entry name" value="ANKYRIN REPEAT FAMILY PROTEIN"/>
    <property type="match status" value="1"/>
</dbReference>
<evidence type="ECO:0000256" key="1">
    <source>
        <dbReference type="ARBA" id="ARBA00004141"/>
    </source>
</evidence>
<evidence type="ECO:0000256" key="5">
    <source>
        <dbReference type="ARBA" id="ARBA00023043"/>
    </source>
</evidence>
<dbReference type="PROSITE" id="PS50297">
    <property type="entry name" value="ANK_REP_REGION"/>
    <property type="match status" value="2"/>
</dbReference>
<dbReference type="GO" id="GO:0005886">
    <property type="term" value="C:plasma membrane"/>
    <property type="evidence" value="ECO:0007669"/>
    <property type="project" value="TreeGrafter"/>
</dbReference>
<dbReference type="Gene3D" id="1.25.40.20">
    <property type="entry name" value="Ankyrin repeat-containing domain"/>
    <property type="match status" value="1"/>
</dbReference>
<dbReference type="PANTHER" id="PTHR24186">
    <property type="entry name" value="PROTEIN PHOSPHATASE 1 REGULATORY SUBUNIT"/>
    <property type="match status" value="1"/>
</dbReference>
<feature type="transmembrane region" description="Helical" evidence="8">
    <location>
        <begin position="466"/>
        <end position="485"/>
    </location>
</feature>
<evidence type="ECO:0000259" key="9">
    <source>
        <dbReference type="Pfam" id="PF13962"/>
    </source>
</evidence>
<feature type="repeat" description="ANK" evidence="7">
    <location>
        <begin position="78"/>
        <end position="102"/>
    </location>
</feature>
<organism evidence="10 11">
    <name type="scientific">Deinandra increscens subsp. villosa</name>
    <dbReference type="NCBI Taxonomy" id="3103831"/>
    <lineage>
        <taxon>Eukaryota</taxon>
        <taxon>Viridiplantae</taxon>
        <taxon>Streptophyta</taxon>
        <taxon>Embryophyta</taxon>
        <taxon>Tracheophyta</taxon>
        <taxon>Spermatophyta</taxon>
        <taxon>Magnoliopsida</taxon>
        <taxon>eudicotyledons</taxon>
        <taxon>Gunneridae</taxon>
        <taxon>Pentapetalae</taxon>
        <taxon>asterids</taxon>
        <taxon>campanulids</taxon>
        <taxon>Asterales</taxon>
        <taxon>Asteraceae</taxon>
        <taxon>Asteroideae</taxon>
        <taxon>Heliantheae alliance</taxon>
        <taxon>Madieae</taxon>
        <taxon>Madiinae</taxon>
        <taxon>Deinandra</taxon>
    </lineage>
</organism>
<sequence length="571" mass="64346">MGLERHTSTPVMDWKVTQAIIKSNTDALRDIVEQDEQLLERRIGNTTVLHLASKLGNTEVVSLILEFRPDMVAAENSNSETPIHEACRMGHEKVVRLLMEKNPWVASKVNSENQSALFLACSYGHLKIVDLLLNHAGWLLEIVDGAACLHVSVAKGRTEIARKLLEKCTDLADETDVNGSLALHCACRRGEIEISKMLLGMNPDQALQFDNNGYTPLHLAAINGNVEVLQEFATMAPFSFMLLSKHGENVFHLTLRFKKFDAFKYLAGILKSTYLFYQSDKFGYTIQHLAQMEGFHQFEECIINETKELINHQKVAQLNASEIQEETDLLEVESESIEQLEMDRNASFGIEKQEPQIKADNHHRKKEHIKIHREALQNARNTITIVAVLIATVAFTAGINPPGGVYQDGALIGKSIMGKKRAFKIFAISNHIALFVSMCIIVVLVSIIPFRKKPQKLLLSTAHKSIWVAISFMAVSYIAATWVIMPMPYDYEKHKITWTFDALISICAGTLGFTFFSLGAMFIRHQLRKQKLRRKNLKSIVKNAREINLHNLSLSTTSDINGFQKTGFYPI</sequence>
<feature type="transmembrane region" description="Helical" evidence="8">
    <location>
        <begin position="422"/>
        <end position="445"/>
    </location>
</feature>
<feature type="transmembrane region" description="Helical" evidence="8">
    <location>
        <begin position="497"/>
        <end position="523"/>
    </location>
</feature>
<feature type="domain" description="PGG" evidence="9">
    <location>
        <begin position="374"/>
        <end position="483"/>
    </location>
</feature>
<evidence type="ECO:0000256" key="7">
    <source>
        <dbReference type="PROSITE-ProRule" id="PRU00023"/>
    </source>
</evidence>
<protein>
    <recommendedName>
        <fullName evidence="9">PGG domain-containing protein</fullName>
    </recommendedName>
</protein>
<feature type="repeat" description="ANK" evidence="7">
    <location>
        <begin position="44"/>
        <end position="76"/>
    </location>
</feature>
<dbReference type="PROSITE" id="PS50088">
    <property type="entry name" value="ANK_REPEAT"/>
    <property type="match status" value="3"/>
</dbReference>